<dbReference type="InterPro" id="IPR052373">
    <property type="entry name" value="Gamma-glu_amide_hydrolase"/>
</dbReference>
<proteinExistence type="predicted"/>
<evidence type="ECO:0000259" key="2">
    <source>
        <dbReference type="PROSITE" id="PS51278"/>
    </source>
</evidence>
<comment type="caution">
    <text evidence="3">The sequence shown here is derived from an EMBL/GenBank/DDBJ whole genome shotgun (WGS) entry which is preliminary data.</text>
</comment>
<keyword evidence="1 3" id="KW-0315">Glutamine amidotransferase</keyword>
<reference evidence="3" key="2">
    <citation type="submission" date="2020-09" db="EMBL/GenBank/DDBJ databases">
        <authorList>
            <person name="Sun Q."/>
            <person name="Ohkuma M."/>
        </authorList>
    </citation>
    <scope>NUCLEOTIDE SEQUENCE</scope>
    <source>
        <strain evidence="3">JCM 3346</strain>
    </source>
</reference>
<accession>A0A918FB19</accession>
<dbReference type="EMBL" id="BMRJ01000001">
    <property type="protein sequence ID" value="GGR17878.1"/>
    <property type="molecule type" value="Genomic_DNA"/>
</dbReference>
<feature type="domain" description="Glutamine amidotransferase type-2" evidence="2">
    <location>
        <begin position="2"/>
        <end position="268"/>
    </location>
</feature>
<gene>
    <name evidence="3" type="ORF">GCM10010196_08660</name>
</gene>
<reference evidence="3" key="1">
    <citation type="journal article" date="2014" name="Int. J. Syst. Evol. Microbiol.">
        <title>Complete genome sequence of Corynebacterium casei LMG S-19264T (=DSM 44701T), isolated from a smear-ripened cheese.</title>
        <authorList>
            <consortium name="US DOE Joint Genome Institute (JGI-PGF)"/>
            <person name="Walter F."/>
            <person name="Albersmeier A."/>
            <person name="Kalinowski J."/>
            <person name="Ruckert C."/>
        </authorList>
    </citation>
    <scope>NUCLEOTIDE SEQUENCE</scope>
    <source>
        <strain evidence="3">JCM 3346</strain>
    </source>
</reference>
<dbReference type="Pfam" id="PF13230">
    <property type="entry name" value="GATase_4"/>
    <property type="match status" value="1"/>
</dbReference>
<dbReference type="InterPro" id="IPR026869">
    <property type="entry name" value="EgtC-like"/>
</dbReference>
<dbReference type="InterPro" id="IPR017932">
    <property type="entry name" value="GATase_2_dom"/>
</dbReference>
<dbReference type="CDD" id="cd01908">
    <property type="entry name" value="YafJ"/>
    <property type="match status" value="1"/>
</dbReference>
<dbReference type="SUPFAM" id="SSF56235">
    <property type="entry name" value="N-terminal nucleophile aminohydrolases (Ntn hydrolases)"/>
    <property type="match status" value="1"/>
</dbReference>
<dbReference type="AlphaFoldDB" id="A0A918FB19"/>
<evidence type="ECO:0000313" key="3">
    <source>
        <dbReference type="EMBL" id="GGR17878.1"/>
    </source>
</evidence>
<protein>
    <submittedName>
        <fullName evidence="3">Class II glutamine amidotransferase</fullName>
    </submittedName>
</protein>
<dbReference type="PANTHER" id="PTHR43187:SF1">
    <property type="entry name" value="GLUTAMINE AMIDOTRANSFERASE DUG3-RELATED"/>
    <property type="match status" value="1"/>
</dbReference>
<dbReference type="Proteomes" id="UP000610303">
    <property type="component" value="Unassembled WGS sequence"/>
</dbReference>
<dbReference type="InterPro" id="IPR029055">
    <property type="entry name" value="Ntn_hydrolases_N"/>
</dbReference>
<evidence type="ECO:0000256" key="1">
    <source>
        <dbReference type="ARBA" id="ARBA00022962"/>
    </source>
</evidence>
<sequence>MCRWLAYSGDPLQISRVVLDTKHSLVAQSLNSPLGAETVNGDGFGLGWYGPSRDPGDAPAVFHSIEPAWHDENLRELAQAVESQLFFAHVRAAAGPPIQQTNCHPFRYGRWLFMHNGAIAGFAAMKRELLLEVAPEFFLGIRGTTDSELVFHLALTHGLMDEPIEAMARTLRRIEEAGRAHGVTAAVQGTFAVTDGATVWAFRYSSEHRSRTLFHSEDIDVLRAMYPDFERLRVFGTRARLIVSEPLNDLPGAFIEVPESTAVVVTPDGAYEHQPFLAPA</sequence>
<name>A0A918FB19_AGRME</name>
<evidence type="ECO:0000313" key="4">
    <source>
        <dbReference type="Proteomes" id="UP000610303"/>
    </source>
</evidence>
<dbReference type="PANTHER" id="PTHR43187">
    <property type="entry name" value="GLUTAMINE AMIDOTRANSFERASE DUG3-RELATED"/>
    <property type="match status" value="1"/>
</dbReference>
<organism evidence="3 4">
    <name type="scientific">Agromyces mediolanus</name>
    <name type="common">Corynebacterium mediolanum</name>
    <dbReference type="NCBI Taxonomy" id="41986"/>
    <lineage>
        <taxon>Bacteria</taxon>
        <taxon>Bacillati</taxon>
        <taxon>Actinomycetota</taxon>
        <taxon>Actinomycetes</taxon>
        <taxon>Micrococcales</taxon>
        <taxon>Microbacteriaceae</taxon>
        <taxon>Agromyces</taxon>
    </lineage>
</organism>
<dbReference type="RefSeq" id="WP_189084043.1">
    <property type="nucleotide sequence ID" value="NZ_BMRJ01000001.1"/>
</dbReference>
<keyword evidence="4" id="KW-1185">Reference proteome</keyword>
<dbReference type="Gene3D" id="3.60.20.10">
    <property type="entry name" value="Glutamine Phosphoribosylpyrophosphate, subunit 1, domain 1"/>
    <property type="match status" value="1"/>
</dbReference>
<dbReference type="PROSITE" id="PS51278">
    <property type="entry name" value="GATASE_TYPE_2"/>
    <property type="match status" value="1"/>
</dbReference>